<proteinExistence type="predicted"/>
<evidence type="ECO:0000313" key="2">
    <source>
        <dbReference type="Proteomes" id="UP000037446"/>
    </source>
</evidence>
<dbReference type="Proteomes" id="UP000037446">
    <property type="component" value="Unassembled WGS sequence"/>
</dbReference>
<gene>
    <name evidence="1" type="ORF">J121_2794</name>
</gene>
<reference evidence="1" key="1">
    <citation type="submission" date="2015-02" db="EMBL/GenBank/DDBJ databases">
        <authorList>
            <person name="Chooi Y.-H."/>
        </authorList>
    </citation>
    <scope>NUCLEOTIDE SEQUENCE [LARGE SCALE GENOMIC DNA]</scope>
    <source>
        <strain evidence="1">LAMA 915</strain>
    </source>
</reference>
<evidence type="ECO:0000313" key="1">
    <source>
        <dbReference type="EMBL" id="KNH02861.1"/>
    </source>
</evidence>
<dbReference type="AlphaFoldDB" id="A0A0L1KG29"/>
<accession>A0A0L1KG29</accession>
<name>A0A0L1KG29_9SPHN</name>
<dbReference type="STRING" id="1306953.J121_2794"/>
<sequence>MAAGIDQTRLDALFTAALEAAIARIEKDGTFFPLVFELRANGVIQNVAVLDTGATEGAQKVIDRLVQVLRPRAAGQTIQAAAIVLFRSAEPAIEVRLRAANYSRDVTAPFTLATSGVFRRRRKLTLGEFTTREAANELF</sequence>
<organism evidence="1 2">
    <name type="scientific">Qipengyuania citrea LAMA 915</name>
    <dbReference type="NCBI Taxonomy" id="1306953"/>
    <lineage>
        <taxon>Bacteria</taxon>
        <taxon>Pseudomonadati</taxon>
        <taxon>Pseudomonadota</taxon>
        <taxon>Alphaproteobacteria</taxon>
        <taxon>Sphingomonadales</taxon>
        <taxon>Erythrobacteraceae</taxon>
        <taxon>Qipengyuania</taxon>
    </lineage>
</organism>
<dbReference type="EMBL" id="JYNE01000019">
    <property type="protein sequence ID" value="KNH02861.1"/>
    <property type="molecule type" value="Genomic_DNA"/>
</dbReference>
<dbReference type="RefSeq" id="WP_050599725.1">
    <property type="nucleotide sequence ID" value="NZ_JYNE01000019.1"/>
</dbReference>
<comment type="caution">
    <text evidence="1">The sequence shown here is derived from an EMBL/GenBank/DDBJ whole genome shotgun (WGS) entry which is preliminary data.</text>
</comment>
<dbReference type="PATRIC" id="fig|1306953.7.peg.2886"/>
<protein>
    <submittedName>
        <fullName evidence="1">Uncharacterized protein</fullName>
    </submittedName>
</protein>